<dbReference type="PROSITE" id="PS50932">
    <property type="entry name" value="HTH_LACI_2"/>
    <property type="match status" value="1"/>
</dbReference>
<proteinExistence type="predicted"/>
<dbReference type="InterPro" id="IPR028082">
    <property type="entry name" value="Peripla_BP_I"/>
</dbReference>
<keyword evidence="1" id="KW-0678">Repressor</keyword>
<dbReference type="Gene3D" id="3.40.50.2300">
    <property type="match status" value="2"/>
</dbReference>
<keyword evidence="2" id="KW-0805">Transcription regulation</keyword>
<dbReference type="InterPro" id="IPR000843">
    <property type="entry name" value="HTH_LacI"/>
</dbReference>
<feature type="domain" description="HTH lacI-type" evidence="5">
    <location>
        <begin position="7"/>
        <end position="65"/>
    </location>
</feature>
<evidence type="ECO:0000313" key="7">
    <source>
        <dbReference type="Proteomes" id="UP000095463"/>
    </source>
</evidence>
<protein>
    <submittedName>
        <fullName evidence="6">LacI family transcriptional regulator</fullName>
    </submittedName>
</protein>
<dbReference type="CDD" id="cd01392">
    <property type="entry name" value="HTH_LacI"/>
    <property type="match status" value="1"/>
</dbReference>
<sequence>MAKAGRLTQRDIARIAGVSQATVSLVLNDAKAAEGRIPDETRERVQKAIRETGYVADPIARRMAKGLNRILGVFTYEPAFPSAQADFFAPFLFGIEETAQTLGYDLLLLTGAPANRGKRKIFDENNRLRLADGCVILGREFDRAELKRLVAGDYPFVAVGRRDPIGGPTDTPVPYVGADYVAATAEMVRRAKAKGHTKLAYVGPSKGAESSVDRWAGFASAITDAEPAPGEAELVLHIPEVGGKALPMLEAIRASGASVVFFTEMADAVIVDAAARSQNLAVPGDLSIVVLGSHLRPMQSGTRFTTFSVPREEMARRATQMLCERIEAGSAGEQVVLPCEPVEGDTLGVIHPSDKATS</sequence>
<dbReference type="AlphaFoldDB" id="A0A1E5XQF8"/>
<keyword evidence="4" id="KW-0804">Transcription</keyword>
<dbReference type="GO" id="GO:0003700">
    <property type="term" value="F:DNA-binding transcription factor activity"/>
    <property type="evidence" value="ECO:0007669"/>
    <property type="project" value="TreeGrafter"/>
</dbReference>
<evidence type="ECO:0000256" key="3">
    <source>
        <dbReference type="ARBA" id="ARBA00023125"/>
    </source>
</evidence>
<keyword evidence="7" id="KW-1185">Reference proteome</keyword>
<dbReference type="CDD" id="cd06267">
    <property type="entry name" value="PBP1_LacI_sugar_binding-like"/>
    <property type="match status" value="1"/>
</dbReference>
<accession>A0A1E5XQF8</accession>
<keyword evidence="3" id="KW-0238">DNA-binding</keyword>
<evidence type="ECO:0000259" key="5">
    <source>
        <dbReference type="PROSITE" id="PS50932"/>
    </source>
</evidence>
<comment type="caution">
    <text evidence="6">The sequence shown here is derived from an EMBL/GenBank/DDBJ whole genome shotgun (WGS) entry which is preliminary data.</text>
</comment>
<organism evidence="6 7">
    <name type="scientific">Devosia insulae DS-56</name>
    <dbReference type="NCBI Taxonomy" id="1116389"/>
    <lineage>
        <taxon>Bacteria</taxon>
        <taxon>Pseudomonadati</taxon>
        <taxon>Pseudomonadota</taxon>
        <taxon>Alphaproteobacteria</taxon>
        <taxon>Hyphomicrobiales</taxon>
        <taxon>Devosiaceae</taxon>
        <taxon>Devosia</taxon>
    </lineage>
</organism>
<reference evidence="6 7" key="1">
    <citation type="journal article" date="2015" name="Genome Announc.">
        <title>Genome Assemblies of Three Soil-Associated Devosia species: D. insulae, D. limi, and D. soli.</title>
        <authorList>
            <person name="Hassan Y.I."/>
            <person name="Lepp D."/>
            <person name="Zhou T."/>
        </authorList>
    </citation>
    <scope>NUCLEOTIDE SEQUENCE [LARGE SCALE GENOMIC DNA]</scope>
    <source>
        <strain evidence="6 7">DS-56</strain>
    </source>
</reference>
<dbReference type="GO" id="GO:0000976">
    <property type="term" value="F:transcription cis-regulatory region binding"/>
    <property type="evidence" value="ECO:0007669"/>
    <property type="project" value="TreeGrafter"/>
</dbReference>
<dbReference type="SUPFAM" id="SSF47413">
    <property type="entry name" value="lambda repressor-like DNA-binding domains"/>
    <property type="match status" value="1"/>
</dbReference>
<evidence type="ECO:0000256" key="2">
    <source>
        <dbReference type="ARBA" id="ARBA00023015"/>
    </source>
</evidence>
<dbReference type="Gene3D" id="1.10.260.40">
    <property type="entry name" value="lambda repressor-like DNA-binding domains"/>
    <property type="match status" value="1"/>
</dbReference>
<dbReference type="Proteomes" id="UP000095463">
    <property type="component" value="Unassembled WGS sequence"/>
</dbReference>
<evidence type="ECO:0000256" key="4">
    <source>
        <dbReference type="ARBA" id="ARBA00023163"/>
    </source>
</evidence>
<dbReference type="PANTHER" id="PTHR30146:SF148">
    <property type="entry name" value="HTH-TYPE TRANSCRIPTIONAL REPRESSOR PURR-RELATED"/>
    <property type="match status" value="1"/>
</dbReference>
<dbReference type="Pfam" id="PF00356">
    <property type="entry name" value="LacI"/>
    <property type="match status" value="1"/>
</dbReference>
<evidence type="ECO:0000313" key="6">
    <source>
        <dbReference type="EMBL" id="OEO30841.1"/>
    </source>
</evidence>
<gene>
    <name evidence="6" type="ORF">VW23_019235</name>
</gene>
<dbReference type="RefSeq" id="WP_069909962.1">
    <property type="nucleotide sequence ID" value="NZ_LAJE02000183.1"/>
</dbReference>
<dbReference type="InterPro" id="IPR010982">
    <property type="entry name" value="Lambda_DNA-bd_dom_sf"/>
</dbReference>
<dbReference type="SUPFAM" id="SSF53822">
    <property type="entry name" value="Periplasmic binding protein-like I"/>
    <property type="match status" value="1"/>
</dbReference>
<name>A0A1E5XQF8_9HYPH</name>
<dbReference type="SMART" id="SM00354">
    <property type="entry name" value="HTH_LACI"/>
    <property type="match status" value="1"/>
</dbReference>
<dbReference type="Pfam" id="PF13377">
    <property type="entry name" value="Peripla_BP_3"/>
    <property type="match status" value="1"/>
</dbReference>
<dbReference type="InterPro" id="IPR046335">
    <property type="entry name" value="LacI/GalR-like_sensor"/>
</dbReference>
<evidence type="ECO:0000256" key="1">
    <source>
        <dbReference type="ARBA" id="ARBA00022491"/>
    </source>
</evidence>
<dbReference type="EMBL" id="LAJE02000183">
    <property type="protein sequence ID" value="OEO30841.1"/>
    <property type="molecule type" value="Genomic_DNA"/>
</dbReference>
<dbReference type="OrthoDB" id="9790412at2"/>
<dbReference type="PANTHER" id="PTHR30146">
    <property type="entry name" value="LACI-RELATED TRANSCRIPTIONAL REPRESSOR"/>
    <property type="match status" value="1"/>
</dbReference>